<evidence type="ECO:0000313" key="1">
    <source>
        <dbReference type="EMBL" id="MBA4657246.1"/>
    </source>
</evidence>
<name>A0A7C9E5X7_OPUST</name>
<dbReference type="EMBL" id="GISG01195620">
    <property type="protein sequence ID" value="MBA4657246.1"/>
    <property type="molecule type" value="Transcribed_RNA"/>
</dbReference>
<dbReference type="AlphaFoldDB" id="A0A7C9E5X7"/>
<reference evidence="1" key="1">
    <citation type="journal article" date="2013" name="J. Plant Res.">
        <title>Effect of fungi and light on seed germination of three Opuntia species from semiarid lands of central Mexico.</title>
        <authorList>
            <person name="Delgado-Sanchez P."/>
            <person name="Jimenez-Bremont J.F."/>
            <person name="Guerrero-Gonzalez Mde L."/>
            <person name="Flores J."/>
        </authorList>
    </citation>
    <scope>NUCLEOTIDE SEQUENCE</scope>
    <source>
        <tissue evidence="1">Cladode</tissue>
    </source>
</reference>
<sequence length="115" mass="12601">MYLFTDNLASASSFTNLEFTISSLCRFFLSLLRSALTSSIIAWTFSCSLARHAALSSLSFFKNCSSFFFEDLLSDSSSSTRARACFSSASSAATAEAAFFLWSTNFESSEFSFIA</sequence>
<protein>
    <submittedName>
        <fullName evidence="1">Uncharacterized protein</fullName>
    </submittedName>
</protein>
<accession>A0A7C9E5X7</accession>
<organism evidence="1">
    <name type="scientific">Opuntia streptacantha</name>
    <name type="common">Prickly pear cactus</name>
    <name type="synonym">Opuntia cardona</name>
    <dbReference type="NCBI Taxonomy" id="393608"/>
    <lineage>
        <taxon>Eukaryota</taxon>
        <taxon>Viridiplantae</taxon>
        <taxon>Streptophyta</taxon>
        <taxon>Embryophyta</taxon>
        <taxon>Tracheophyta</taxon>
        <taxon>Spermatophyta</taxon>
        <taxon>Magnoliopsida</taxon>
        <taxon>eudicotyledons</taxon>
        <taxon>Gunneridae</taxon>
        <taxon>Pentapetalae</taxon>
        <taxon>Caryophyllales</taxon>
        <taxon>Cactineae</taxon>
        <taxon>Cactaceae</taxon>
        <taxon>Opuntioideae</taxon>
        <taxon>Opuntia</taxon>
    </lineage>
</organism>
<proteinExistence type="predicted"/>
<reference evidence="1" key="2">
    <citation type="submission" date="2020-07" db="EMBL/GenBank/DDBJ databases">
        <authorList>
            <person name="Vera ALvarez R."/>
            <person name="Arias-Moreno D.M."/>
            <person name="Jimenez-Jacinto V."/>
            <person name="Jimenez-Bremont J.F."/>
            <person name="Swaminathan K."/>
            <person name="Moose S.P."/>
            <person name="Guerrero-Gonzalez M.L."/>
            <person name="Marino-Ramirez L."/>
            <person name="Landsman D."/>
            <person name="Rodriguez-Kessler M."/>
            <person name="Delgado-Sanchez P."/>
        </authorList>
    </citation>
    <scope>NUCLEOTIDE SEQUENCE</scope>
    <source>
        <tissue evidence="1">Cladode</tissue>
    </source>
</reference>